<evidence type="ECO:0000256" key="6">
    <source>
        <dbReference type="ARBA" id="ARBA00022833"/>
    </source>
</evidence>
<keyword evidence="5" id="KW-0378">Hydrolase</keyword>
<keyword evidence="3" id="KW-0479">Metal-binding</keyword>
<feature type="domain" description="Peptidase M28" evidence="8">
    <location>
        <begin position="309"/>
        <end position="471"/>
    </location>
</feature>
<keyword evidence="4 7" id="KW-0732">Signal</keyword>
<evidence type="ECO:0000256" key="5">
    <source>
        <dbReference type="ARBA" id="ARBA00022801"/>
    </source>
</evidence>
<dbReference type="Pfam" id="PF04389">
    <property type="entry name" value="Peptidase_M28"/>
    <property type="match status" value="1"/>
</dbReference>
<evidence type="ECO:0000313" key="10">
    <source>
        <dbReference type="Proteomes" id="UP000291822"/>
    </source>
</evidence>
<keyword evidence="6" id="KW-0862">Zinc</keyword>
<dbReference type="GO" id="GO:0006508">
    <property type="term" value="P:proteolysis"/>
    <property type="evidence" value="ECO:0007669"/>
    <property type="project" value="UniProtKB-KW"/>
</dbReference>
<dbReference type="SUPFAM" id="SSF52025">
    <property type="entry name" value="PA domain"/>
    <property type="match status" value="1"/>
</dbReference>
<dbReference type="Gene3D" id="3.50.30.30">
    <property type="match status" value="1"/>
</dbReference>
<evidence type="ECO:0000256" key="1">
    <source>
        <dbReference type="ARBA" id="ARBA00022438"/>
    </source>
</evidence>
<accession>A0A4R0YZZ1</accession>
<keyword evidence="1" id="KW-0031">Aminopeptidase</keyword>
<dbReference type="GO" id="GO:0046872">
    <property type="term" value="F:metal ion binding"/>
    <property type="evidence" value="ECO:0007669"/>
    <property type="project" value="UniProtKB-KW"/>
</dbReference>
<evidence type="ECO:0000256" key="7">
    <source>
        <dbReference type="SAM" id="SignalP"/>
    </source>
</evidence>
<proteinExistence type="predicted"/>
<dbReference type="Proteomes" id="UP000291822">
    <property type="component" value="Unassembled WGS sequence"/>
</dbReference>
<sequence length="551" mass="59172">MRRLIASLAMLGMLTACQHHPSSVADNSELGPGATTFSPGIMVNDLAAHVRVLSSEPYRHRTPGSASEQRTIEYLVQQFERIGVAPGNGDRWVQDVPFIASTVDKPDQVTLDVAGAVGTLSLAFGKDMVVNSPAGHAHSELDAASLVFVGYGIVAPEQHWDDYAGVDVHGKTVVILANDPGWDSNDAQLFGGRIPTTYGRWSYKVEQAALHGAAAALVIHDPQAAGVGWNGLVTHWSGTRYSDPGTSSHRTAIAGWLNADAARSLFAYAGIDFIKATQAAHERGFKAMNIPAQLSTRFDSTIQHGVSHNVIAKVVGSKKPDEAIIFSTHTEDAASNPHLRGPTDSAAGLGGLLEMAEAFAHKAPKAHRTVYFIAFTMEGSGLLGSQYYVKHPVISLDHTIADINMDALPTLGPSRDAAVIGFGKSDLDDYFADALRAQHRRLTPADMEVQGVFYRSDQLSFASHGVPVLYARSGLDLVQGGTAAGHKRFGDYLRMLDGDAPNDEAHWNLQGEVEDLRALFMVGGRLSMETTYPKWKAGADFARRPTSQATQ</sequence>
<evidence type="ECO:0000256" key="4">
    <source>
        <dbReference type="ARBA" id="ARBA00022729"/>
    </source>
</evidence>
<dbReference type="SUPFAM" id="SSF53187">
    <property type="entry name" value="Zn-dependent exopeptidases"/>
    <property type="match status" value="1"/>
</dbReference>
<evidence type="ECO:0000256" key="3">
    <source>
        <dbReference type="ARBA" id="ARBA00022723"/>
    </source>
</evidence>
<organism evidence="9 10">
    <name type="scientific">Dyella soli</name>
    <dbReference type="NCBI Taxonomy" id="522319"/>
    <lineage>
        <taxon>Bacteria</taxon>
        <taxon>Pseudomonadati</taxon>
        <taxon>Pseudomonadota</taxon>
        <taxon>Gammaproteobacteria</taxon>
        <taxon>Lysobacterales</taxon>
        <taxon>Rhodanobacteraceae</taxon>
        <taxon>Dyella</taxon>
    </lineage>
</organism>
<dbReference type="PROSITE" id="PS51257">
    <property type="entry name" value="PROKAR_LIPOPROTEIN"/>
    <property type="match status" value="1"/>
</dbReference>
<dbReference type="PANTHER" id="PTHR12147">
    <property type="entry name" value="METALLOPEPTIDASE M28 FAMILY MEMBER"/>
    <property type="match status" value="1"/>
</dbReference>
<feature type="signal peptide" evidence="7">
    <location>
        <begin position="1"/>
        <end position="21"/>
    </location>
</feature>
<dbReference type="GO" id="GO:0004177">
    <property type="term" value="F:aminopeptidase activity"/>
    <property type="evidence" value="ECO:0007669"/>
    <property type="project" value="UniProtKB-KW"/>
</dbReference>
<dbReference type="RefSeq" id="WP_131150814.1">
    <property type="nucleotide sequence ID" value="NZ_SJTG01000001.1"/>
</dbReference>
<keyword evidence="2" id="KW-0645">Protease</keyword>
<dbReference type="AlphaFoldDB" id="A0A4R0YZZ1"/>
<dbReference type="InterPro" id="IPR046450">
    <property type="entry name" value="PA_dom_sf"/>
</dbReference>
<dbReference type="PANTHER" id="PTHR12147:SF56">
    <property type="entry name" value="AMINOPEPTIDASE YDR415C-RELATED"/>
    <property type="match status" value="1"/>
</dbReference>
<evidence type="ECO:0000256" key="2">
    <source>
        <dbReference type="ARBA" id="ARBA00022670"/>
    </source>
</evidence>
<dbReference type="InterPro" id="IPR007484">
    <property type="entry name" value="Peptidase_M28"/>
</dbReference>
<evidence type="ECO:0000313" key="9">
    <source>
        <dbReference type="EMBL" id="TCI12406.1"/>
    </source>
</evidence>
<dbReference type="EMBL" id="SJTG01000001">
    <property type="protein sequence ID" value="TCI12406.1"/>
    <property type="molecule type" value="Genomic_DNA"/>
</dbReference>
<name>A0A4R0YZZ1_9GAMM</name>
<comment type="caution">
    <text evidence="9">The sequence shown here is derived from an EMBL/GenBank/DDBJ whole genome shotgun (WGS) entry which is preliminary data.</text>
</comment>
<keyword evidence="10" id="KW-1185">Reference proteome</keyword>
<dbReference type="Gene3D" id="3.40.630.10">
    <property type="entry name" value="Zn peptidases"/>
    <property type="match status" value="1"/>
</dbReference>
<gene>
    <name evidence="9" type="ORF">EZM97_03395</name>
</gene>
<feature type="chain" id="PRO_5020950005" evidence="7">
    <location>
        <begin position="22"/>
        <end position="551"/>
    </location>
</feature>
<dbReference type="GO" id="GO:0008235">
    <property type="term" value="F:metalloexopeptidase activity"/>
    <property type="evidence" value="ECO:0007669"/>
    <property type="project" value="InterPro"/>
</dbReference>
<reference evidence="9 10" key="1">
    <citation type="submission" date="2019-02" db="EMBL/GenBank/DDBJ databases">
        <title>Dyella amyloliquefaciens sp. nov., isolated from forest soil.</title>
        <authorList>
            <person name="Gao Z.-H."/>
            <person name="Qiu L.-H."/>
        </authorList>
    </citation>
    <scope>NUCLEOTIDE SEQUENCE [LARGE SCALE GENOMIC DNA]</scope>
    <source>
        <strain evidence="9 10">KACC 12747</strain>
    </source>
</reference>
<evidence type="ECO:0000259" key="8">
    <source>
        <dbReference type="Pfam" id="PF04389"/>
    </source>
</evidence>
<protein>
    <submittedName>
        <fullName evidence="9">M28 family peptidase</fullName>
    </submittedName>
</protein>
<dbReference type="InterPro" id="IPR045175">
    <property type="entry name" value="M28_fam"/>
</dbReference>